<evidence type="ECO:0000256" key="2">
    <source>
        <dbReference type="ARBA" id="ARBA00023125"/>
    </source>
</evidence>
<proteinExistence type="predicted"/>
<gene>
    <name evidence="6" type="ORF">GCM10025780_00390</name>
</gene>
<dbReference type="Pfam" id="PF17940">
    <property type="entry name" value="TetR_C_31"/>
    <property type="match status" value="1"/>
</dbReference>
<dbReference type="PANTHER" id="PTHR30055">
    <property type="entry name" value="HTH-TYPE TRANSCRIPTIONAL REGULATOR RUTR"/>
    <property type="match status" value="1"/>
</dbReference>
<dbReference type="InterPro" id="IPR036271">
    <property type="entry name" value="Tet_transcr_reg_TetR-rel_C_sf"/>
</dbReference>
<dbReference type="Pfam" id="PF00440">
    <property type="entry name" value="TetR_N"/>
    <property type="match status" value="1"/>
</dbReference>
<feature type="domain" description="HTH tetR-type" evidence="5">
    <location>
        <begin position="7"/>
        <end position="67"/>
    </location>
</feature>
<evidence type="ECO:0000256" key="3">
    <source>
        <dbReference type="ARBA" id="ARBA00023163"/>
    </source>
</evidence>
<dbReference type="SUPFAM" id="SSF46689">
    <property type="entry name" value="Homeodomain-like"/>
    <property type="match status" value="1"/>
</dbReference>
<accession>A0ABP8VJH8</accession>
<evidence type="ECO:0000259" key="5">
    <source>
        <dbReference type="PROSITE" id="PS50977"/>
    </source>
</evidence>
<feature type="DNA-binding region" description="H-T-H motif" evidence="4">
    <location>
        <begin position="30"/>
        <end position="49"/>
    </location>
</feature>
<dbReference type="InterPro" id="IPR009057">
    <property type="entry name" value="Homeodomain-like_sf"/>
</dbReference>
<keyword evidence="1" id="KW-0805">Transcription regulation</keyword>
<keyword evidence="7" id="KW-1185">Reference proteome</keyword>
<dbReference type="RefSeq" id="WP_345371853.1">
    <property type="nucleotide sequence ID" value="NZ_BAABLM010000001.1"/>
</dbReference>
<evidence type="ECO:0000313" key="6">
    <source>
        <dbReference type="EMBL" id="GAA4663686.1"/>
    </source>
</evidence>
<evidence type="ECO:0000313" key="7">
    <source>
        <dbReference type="Proteomes" id="UP001501295"/>
    </source>
</evidence>
<dbReference type="InterPro" id="IPR050109">
    <property type="entry name" value="HTH-type_TetR-like_transc_reg"/>
</dbReference>
<keyword evidence="3" id="KW-0804">Transcription</keyword>
<dbReference type="InterPro" id="IPR001647">
    <property type="entry name" value="HTH_TetR"/>
</dbReference>
<keyword evidence="2 4" id="KW-0238">DNA-binding</keyword>
<dbReference type="Gene3D" id="1.10.357.10">
    <property type="entry name" value="Tetracycline Repressor, domain 2"/>
    <property type="match status" value="1"/>
</dbReference>
<dbReference type="InterPro" id="IPR041583">
    <property type="entry name" value="TetR_C_31"/>
</dbReference>
<evidence type="ECO:0000256" key="1">
    <source>
        <dbReference type="ARBA" id="ARBA00023015"/>
    </source>
</evidence>
<organism evidence="6 7">
    <name type="scientific">Frondihabitans cladoniiphilus</name>
    <dbReference type="NCBI Taxonomy" id="715785"/>
    <lineage>
        <taxon>Bacteria</taxon>
        <taxon>Bacillati</taxon>
        <taxon>Actinomycetota</taxon>
        <taxon>Actinomycetes</taxon>
        <taxon>Micrococcales</taxon>
        <taxon>Microbacteriaceae</taxon>
        <taxon>Frondihabitans</taxon>
    </lineage>
</organism>
<reference evidence="7" key="1">
    <citation type="journal article" date="2019" name="Int. J. Syst. Evol. Microbiol.">
        <title>The Global Catalogue of Microorganisms (GCM) 10K type strain sequencing project: providing services to taxonomists for standard genome sequencing and annotation.</title>
        <authorList>
            <consortium name="The Broad Institute Genomics Platform"/>
            <consortium name="The Broad Institute Genome Sequencing Center for Infectious Disease"/>
            <person name="Wu L."/>
            <person name="Ma J."/>
        </authorList>
    </citation>
    <scope>NUCLEOTIDE SEQUENCE [LARGE SCALE GENOMIC DNA]</scope>
    <source>
        <strain evidence="7">JCM 18956</strain>
    </source>
</reference>
<evidence type="ECO:0000256" key="4">
    <source>
        <dbReference type="PROSITE-ProRule" id="PRU00335"/>
    </source>
</evidence>
<protein>
    <submittedName>
        <fullName evidence="6">TetR/AcrR family transcriptional regulator</fullName>
    </submittedName>
</protein>
<dbReference type="SUPFAM" id="SSF48498">
    <property type="entry name" value="Tetracyclin repressor-like, C-terminal domain"/>
    <property type="match status" value="1"/>
</dbReference>
<comment type="caution">
    <text evidence="6">The sequence shown here is derived from an EMBL/GenBank/DDBJ whole genome shotgun (WGS) entry which is preliminary data.</text>
</comment>
<sequence>MAYVKTEVRSQQFVEAARRVAERDGVAKLTLRSVASEAGASLGILHYTFPSKEELLASLLQDVIDEATFAFRDNAADPKDLAATIRAGLGSFWNGVIQSRDQLQTMQYELTTHALRTEGLRPLAREQYEQYSGLLRSWLVDVLAASARTSQTPVDVVSRVLLAALDGLIIQYLCDPDPVRSVGDLNVIADVTVHMLGA</sequence>
<dbReference type="EMBL" id="BAABLM010000001">
    <property type="protein sequence ID" value="GAA4663686.1"/>
    <property type="molecule type" value="Genomic_DNA"/>
</dbReference>
<dbReference type="PANTHER" id="PTHR30055:SF234">
    <property type="entry name" value="HTH-TYPE TRANSCRIPTIONAL REGULATOR BETI"/>
    <property type="match status" value="1"/>
</dbReference>
<dbReference type="Proteomes" id="UP001501295">
    <property type="component" value="Unassembled WGS sequence"/>
</dbReference>
<dbReference type="PROSITE" id="PS50977">
    <property type="entry name" value="HTH_TETR_2"/>
    <property type="match status" value="1"/>
</dbReference>
<name>A0ABP8VJH8_9MICO</name>